<dbReference type="SUPFAM" id="SSF54593">
    <property type="entry name" value="Glyoxalase/Bleomycin resistance protein/Dihydroxybiphenyl dioxygenase"/>
    <property type="match status" value="1"/>
</dbReference>
<feature type="domain" description="VOC" evidence="1">
    <location>
        <begin position="3"/>
        <end position="126"/>
    </location>
</feature>
<evidence type="ECO:0000313" key="2">
    <source>
        <dbReference type="EMBL" id="MFA0813877.1"/>
    </source>
</evidence>
<accession>A0ABV4P6J8</accession>
<dbReference type="InterPro" id="IPR029068">
    <property type="entry name" value="Glyas_Bleomycin-R_OHBP_Dase"/>
</dbReference>
<protein>
    <submittedName>
        <fullName evidence="2">VOC family protein</fullName>
    </submittedName>
</protein>
<dbReference type="Proteomes" id="UP001569428">
    <property type="component" value="Unassembled WGS sequence"/>
</dbReference>
<dbReference type="InterPro" id="IPR004360">
    <property type="entry name" value="Glyas_Fos-R_dOase_dom"/>
</dbReference>
<organism evidence="2 3">
    <name type="scientific">Microbulbifer epialgicus</name>
    <dbReference type="NCBI Taxonomy" id="393907"/>
    <lineage>
        <taxon>Bacteria</taxon>
        <taxon>Pseudomonadati</taxon>
        <taxon>Pseudomonadota</taxon>
        <taxon>Gammaproteobacteria</taxon>
        <taxon>Cellvibrionales</taxon>
        <taxon>Microbulbiferaceae</taxon>
        <taxon>Microbulbifer</taxon>
    </lineage>
</organism>
<dbReference type="RefSeq" id="WP_371841708.1">
    <property type="nucleotide sequence ID" value="NZ_JBGMEK010000157.1"/>
</dbReference>
<dbReference type="Pfam" id="PF00903">
    <property type="entry name" value="Glyoxalase"/>
    <property type="match status" value="1"/>
</dbReference>
<proteinExistence type="predicted"/>
<comment type="caution">
    <text evidence="2">The sequence shown here is derived from an EMBL/GenBank/DDBJ whole genome shotgun (WGS) entry which is preliminary data.</text>
</comment>
<dbReference type="PANTHER" id="PTHR36437:SF2">
    <property type="entry name" value="GLYOXALASE_BLEOMYCIN RESISTANCE PROTEIN_DIOXYGENASE"/>
    <property type="match status" value="1"/>
</dbReference>
<dbReference type="PANTHER" id="PTHR36437">
    <property type="entry name" value="GLYOXALASE/BLEOMYCIN RESISTANCE PROTEIN/DIOXYGENASE"/>
    <property type="match status" value="1"/>
</dbReference>
<gene>
    <name evidence="2" type="ORF">ACCI49_23690</name>
</gene>
<dbReference type="Gene3D" id="3.10.180.10">
    <property type="entry name" value="2,3-Dihydroxybiphenyl 1,2-Dioxygenase, domain 1"/>
    <property type="match status" value="1"/>
</dbReference>
<dbReference type="InterPro" id="IPR037523">
    <property type="entry name" value="VOC_core"/>
</dbReference>
<reference evidence="2 3" key="1">
    <citation type="submission" date="2024-08" db="EMBL/GenBank/DDBJ databases">
        <authorList>
            <person name="Ishaq N."/>
        </authorList>
    </citation>
    <scope>NUCLEOTIDE SEQUENCE [LARGE SCALE GENOMIC DNA]</scope>
    <source>
        <strain evidence="2 3">DSM 18651</strain>
    </source>
</reference>
<name>A0ABV4P6J8_9GAMM</name>
<dbReference type="PROSITE" id="PS51819">
    <property type="entry name" value="VOC"/>
    <property type="match status" value="1"/>
</dbReference>
<sequence length="132" mass="15170">MNSIGRLVILVRDYEEAIEFYRDKLGFEVFVDSEAPPLRFVHVRLPKQKDMGIWLLQASSEVQEQNIGKQTAGQPCAVIYTDNFNSEYKRLIANGVNFTKPHITEASAEFAHFEDLYGNEFVLVELKEELVD</sequence>
<evidence type="ECO:0000313" key="3">
    <source>
        <dbReference type="Proteomes" id="UP001569428"/>
    </source>
</evidence>
<evidence type="ECO:0000259" key="1">
    <source>
        <dbReference type="PROSITE" id="PS51819"/>
    </source>
</evidence>
<keyword evidence="3" id="KW-1185">Reference proteome</keyword>
<dbReference type="EMBL" id="JBGMEK010000157">
    <property type="protein sequence ID" value="MFA0813877.1"/>
    <property type="molecule type" value="Genomic_DNA"/>
</dbReference>